<dbReference type="STRING" id="405564.SAMN04487905_10724"/>
<keyword evidence="1" id="KW-0175">Coiled coil</keyword>
<sequence length="362" mass="41478">MRWTMEDEAIVPLRPGFDNEFRGFNRKQVLEHIELLEDQIRILVTDRDEAIRLNEDQRRITDETRRQMEETAGELKRVQNADTGQPYITARMQHMLNMAEEEANAIREHANREAETIRGVAETDAERIRSEAENRAAELRQECAELVDDLEERRKRLDEEHASRSAQVEARAEQLKQSYRSTYEEALSAARRDADELLQNTRQRCGELEEDARRRHSELMGDLRARAEQLEELRNRLVQNVDAVATFVGQQRDVLNEQPRPLRIVEQSPREPEPSGTTDGTEGATASHGELSRATSRSHTEAAEERPLDRAEREPVEPTGRPVPVDPVTEDDPVHDEVPVLNRAGTLGTDGENQPYSVDYGH</sequence>
<organism evidence="3 4">
    <name type="scientific">Actinopolyspora xinjiangensis</name>
    <dbReference type="NCBI Taxonomy" id="405564"/>
    <lineage>
        <taxon>Bacteria</taxon>
        <taxon>Bacillati</taxon>
        <taxon>Actinomycetota</taxon>
        <taxon>Actinomycetes</taxon>
        <taxon>Actinopolysporales</taxon>
        <taxon>Actinopolysporaceae</taxon>
        <taxon>Actinopolyspora</taxon>
    </lineage>
</organism>
<evidence type="ECO:0000313" key="4">
    <source>
        <dbReference type="Proteomes" id="UP000199497"/>
    </source>
</evidence>
<evidence type="ECO:0008006" key="5">
    <source>
        <dbReference type="Google" id="ProtNLM"/>
    </source>
</evidence>
<feature type="compositionally biased region" description="Basic and acidic residues" evidence="2">
    <location>
        <begin position="298"/>
        <end position="316"/>
    </location>
</feature>
<protein>
    <recommendedName>
        <fullName evidence="5">DivIVA protein</fullName>
    </recommendedName>
</protein>
<feature type="region of interest" description="Disordered" evidence="2">
    <location>
        <begin position="258"/>
        <end position="362"/>
    </location>
</feature>
<dbReference type="RefSeq" id="WP_139182963.1">
    <property type="nucleotide sequence ID" value="NZ_FNJR01000007.1"/>
</dbReference>
<dbReference type="OrthoDB" id="5196905at2"/>
<proteinExistence type="predicted"/>
<dbReference type="EMBL" id="FNJR01000007">
    <property type="protein sequence ID" value="SDP67509.1"/>
    <property type="molecule type" value="Genomic_DNA"/>
</dbReference>
<dbReference type="AlphaFoldDB" id="A0A1H0UMT9"/>
<accession>A0A1H0UMT9</accession>
<name>A0A1H0UMT9_9ACTN</name>
<dbReference type="Proteomes" id="UP000199497">
    <property type="component" value="Unassembled WGS sequence"/>
</dbReference>
<keyword evidence="4" id="KW-1185">Reference proteome</keyword>
<evidence type="ECO:0000256" key="1">
    <source>
        <dbReference type="SAM" id="Coils"/>
    </source>
</evidence>
<evidence type="ECO:0000313" key="3">
    <source>
        <dbReference type="EMBL" id="SDP67509.1"/>
    </source>
</evidence>
<reference evidence="4" key="1">
    <citation type="submission" date="2016-10" db="EMBL/GenBank/DDBJ databases">
        <authorList>
            <person name="Varghese N."/>
            <person name="Submissions S."/>
        </authorList>
    </citation>
    <scope>NUCLEOTIDE SEQUENCE [LARGE SCALE GENOMIC DNA]</scope>
    <source>
        <strain evidence="4">DSM 46732</strain>
    </source>
</reference>
<feature type="coiled-coil region" evidence="1">
    <location>
        <begin position="61"/>
        <end position="240"/>
    </location>
</feature>
<evidence type="ECO:0000256" key="2">
    <source>
        <dbReference type="SAM" id="MobiDB-lite"/>
    </source>
</evidence>
<gene>
    <name evidence="3" type="ORF">SAMN04487905_10724</name>
</gene>